<proteinExistence type="inferred from homology"/>
<dbReference type="GO" id="GO:0016788">
    <property type="term" value="F:hydrolase activity, acting on ester bonds"/>
    <property type="evidence" value="ECO:0007669"/>
    <property type="project" value="TreeGrafter"/>
</dbReference>
<dbReference type="PANTHER" id="PTHR40841">
    <property type="entry name" value="SIDEROPHORE TRIACETYLFUSARININE C ESTERASE"/>
    <property type="match status" value="1"/>
</dbReference>
<comment type="caution">
    <text evidence="3">The sequence shown here is derived from an EMBL/GenBank/DDBJ whole genome shotgun (WGS) entry which is preliminary data.</text>
</comment>
<reference evidence="3 4" key="1">
    <citation type="submission" date="2018-06" db="EMBL/GenBank/DDBJ databases">
        <title>Genomic Encyclopedia of Type Strains, Phase III (KMG-III): the genomes of soil and plant-associated and newly described type strains.</title>
        <authorList>
            <person name="Whitman W."/>
        </authorList>
    </citation>
    <scope>NUCLEOTIDE SEQUENCE [LARGE SCALE GENOMIC DNA]</scope>
    <source>
        <strain evidence="3 4">CGMCC 1.12398</strain>
    </source>
</reference>
<dbReference type="Gene3D" id="3.40.50.1820">
    <property type="entry name" value="alpha/beta hydrolase"/>
    <property type="match status" value="1"/>
</dbReference>
<evidence type="ECO:0000313" key="3">
    <source>
        <dbReference type="EMBL" id="RAK25295.1"/>
    </source>
</evidence>
<dbReference type="OrthoDB" id="9784036at2"/>
<comment type="similarity">
    <text evidence="1">Belongs to the esterase D family.</text>
</comment>
<evidence type="ECO:0008006" key="5">
    <source>
        <dbReference type="Google" id="ProtNLM"/>
    </source>
</evidence>
<dbReference type="Pfam" id="PF00756">
    <property type="entry name" value="Esterase"/>
    <property type="match status" value="1"/>
</dbReference>
<protein>
    <recommendedName>
        <fullName evidence="5">Alpha/beta superfamily hydrolase</fullName>
    </recommendedName>
</protein>
<evidence type="ECO:0000313" key="4">
    <source>
        <dbReference type="Proteomes" id="UP000249620"/>
    </source>
</evidence>
<sequence>MKFFLNFSVLFVSLLSCSNNQQPNDPIPAHETFTIDSKYVNEKRVITVWFPDEYKNSTDSLPVLYMPDGGIKEDFPHIANTLSELIKAKKIKPFILVGIENTQRRRDLTPPTSVAKDKEIAPVVGGSAAFRQFIQAELIPEIQKKYRTTAKKGIIGESLAGLFVTETFLIAPDMFDFYIAFDPSLWWNNKQLLKDSPNYLEAFPTTSKTFWFAGSSAKDIFGNTNKLAEILTSNSLPNLKWNYSPEKKEEHHTIFRATKEKALIWSLN</sequence>
<keyword evidence="4" id="KW-1185">Reference proteome</keyword>
<evidence type="ECO:0000256" key="2">
    <source>
        <dbReference type="ARBA" id="ARBA00022801"/>
    </source>
</evidence>
<name>A0A327Z021_9FLAO</name>
<dbReference type="RefSeq" id="WP_111565850.1">
    <property type="nucleotide sequence ID" value="NZ_QLMI01000001.1"/>
</dbReference>
<dbReference type="Proteomes" id="UP000249620">
    <property type="component" value="Unassembled WGS sequence"/>
</dbReference>
<dbReference type="InterPro" id="IPR029058">
    <property type="entry name" value="AB_hydrolase_fold"/>
</dbReference>
<dbReference type="InterPro" id="IPR052558">
    <property type="entry name" value="Siderophore_Hydrolase_D"/>
</dbReference>
<dbReference type="EMBL" id="QLMI01000001">
    <property type="protein sequence ID" value="RAK25295.1"/>
    <property type="molecule type" value="Genomic_DNA"/>
</dbReference>
<organism evidence="3 4">
    <name type="scientific">Flavobacterium aquaticum</name>
    <dbReference type="NCBI Taxonomy" id="1236486"/>
    <lineage>
        <taxon>Bacteria</taxon>
        <taxon>Pseudomonadati</taxon>
        <taxon>Bacteroidota</taxon>
        <taxon>Flavobacteriia</taxon>
        <taxon>Flavobacteriales</taxon>
        <taxon>Flavobacteriaceae</taxon>
        <taxon>Flavobacterium</taxon>
    </lineage>
</organism>
<dbReference type="PROSITE" id="PS51257">
    <property type="entry name" value="PROKAR_LIPOPROTEIN"/>
    <property type="match status" value="1"/>
</dbReference>
<dbReference type="InterPro" id="IPR000801">
    <property type="entry name" value="Esterase-like"/>
</dbReference>
<accession>A0A327Z021</accession>
<dbReference type="PANTHER" id="PTHR40841:SF2">
    <property type="entry name" value="SIDEROPHORE-DEGRADING ESTERASE (EUROFUNG)"/>
    <property type="match status" value="1"/>
</dbReference>
<dbReference type="SUPFAM" id="SSF53474">
    <property type="entry name" value="alpha/beta-Hydrolases"/>
    <property type="match status" value="1"/>
</dbReference>
<evidence type="ECO:0000256" key="1">
    <source>
        <dbReference type="ARBA" id="ARBA00005622"/>
    </source>
</evidence>
<keyword evidence="2" id="KW-0378">Hydrolase</keyword>
<gene>
    <name evidence="3" type="ORF">B0I03_101460</name>
</gene>
<dbReference type="AlphaFoldDB" id="A0A327Z021"/>